<evidence type="ECO:0000256" key="1">
    <source>
        <dbReference type="SAM" id="MobiDB-lite"/>
    </source>
</evidence>
<dbReference type="RefSeq" id="XP_010412665.1">
    <property type="nucleotide sequence ID" value="XM_010414363.1"/>
</dbReference>
<reference evidence="4" key="2">
    <citation type="submission" date="2025-08" db="UniProtKB">
        <authorList>
            <consortium name="RefSeq"/>
        </authorList>
    </citation>
    <scope>IDENTIFICATION</scope>
    <source>
        <tissue evidence="4">Leaf</tissue>
    </source>
</reference>
<evidence type="ECO:0000313" key="3">
    <source>
        <dbReference type="Proteomes" id="UP000694864"/>
    </source>
</evidence>
<organism evidence="3 4">
    <name type="scientific">Camelina sativa</name>
    <name type="common">False flax</name>
    <name type="synonym">Myagrum sativum</name>
    <dbReference type="NCBI Taxonomy" id="90675"/>
    <lineage>
        <taxon>Eukaryota</taxon>
        <taxon>Viridiplantae</taxon>
        <taxon>Streptophyta</taxon>
        <taxon>Embryophyta</taxon>
        <taxon>Tracheophyta</taxon>
        <taxon>Spermatophyta</taxon>
        <taxon>Magnoliopsida</taxon>
        <taxon>eudicotyledons</taxon>
        <taxon>Gunneridae</taxon>
        <taxon>Pentapetalae</taxon>
        <taxon>rosids</taxon>
        <taxon>malvids</taxon>
        <taxon>Brassicales</taxon>
        <taxon>Brassicaceae</taxon>
        <taxon>Camelineae</taxon>
        <taxon>Camelina</taxon>
    </lineage>
</organism>
<name>A0ABM0SKV8_CAMSA</name>
<dbReference type="PANTHER" id="PTHR33223">
    <property type="entry name" value="CCHC-TYPE DOMAIN-CONTAINING PROTEIN"/>
    <property type="match status" value="1"/>
</dbReference>
<dbReference type="Pfam" id="PF03732">
    <property type="entry name" value="Retrotrans_gag"/>
    <property type="match status" value="1"/>
</dbReference>
<evidence type="ECO:0000313" key="4">
    <source>
        <dbReference type="RefSeq" id="XP_010412665.1"/>
    </source>
</evidence>
<gene>
    <name evidence="4" type="primary">LOC104698998</name>
</gene>
<dbReference type="InterPro" id="IPR005162">
    <property type="entry name" value="Retrotrans_gag_dom"/>
</dbReference>
<feature type="region of interest" description="Disordered" evidence="1">
    <location>
        <begin position="313"/>
        <end position="363"/>
    </location>
</feature>
<feature type="compositionally biased region" description="Basic and acidic residues" evidence="1">
    <location>
        <begin position="328"/>
        <end position="346"/>
    </location>
</feature>
<dbReference type="PANTHER" id="PTHR33223:SF8">
    <property type="entry name" value="OS04G0172440 PROTEIN"/>
    <property type="match status" value="1"/>
</dbReference>
<accession>A0ABM0SKV8</accession>
<feature type="domain" description="Retrotransposon gag" evidence="2">
    <location>
        <begin position="83"/>
        <end position="172"/>
    </location>
</feature>
<keyword evidence="3" id="KW-1185">Reference proteome</keyword>
<dbReference type="GeneID" id="104698998"/>
<dbReference type="Proteomes" id="UP000694864">
    <property type="component" value="Chromosome 6"/>
</dbReference>
<evidence type="ECO:0000259" key="2">
    <source>
        <dbReference type="Pfam" id="PF03732"/>
    </source>
</evidence>
<sequence>MQEMEAMFQKVTSKAPEVDLVLEATQRTPFPKRLAMTPVRRLVKPRLSYYDGTADPRDFLHTFGVSLGPLQFSPEEYDAKICQIFAEHLTGTALSWFLRLPSWSIDSIKDLITEFLKQFSALMENKNSHADLYALTQERQEPLWSFIRRFKEIVANVSIPDVAAIVTLGNALWYESRFKEELSLTHVETIADALLRGAKHIELKEEKDVDAKKHTKAKTTVIKEPTIIAPKIEHTEPRQHFTRNQDRTRRTFLIADDVQQKQPWNVYVRREGGESITTQYCDYHQSSTHATEDCRYLQMILMERYKKGAIVFESDRSKMPRPRKNNPKRGETAARKFESKNSKILDDQSEDELGASDDVTHEK</sequence>
<proteinExistence type="predicted"/>
<reference evidence="3" key="1">
    <citation type="journal article" date="2014" name="Nat. Commun.">
        <title>The emerging biofuel crop Camelina sativa retains a highly undifferentiated hexaploid genome structure.</title>
        <authorList>
            <person name="Kagale S."/>
            <person name="Koh C."/>
            <person name="Nixon J."/>
            <person name="Bollina V."/>
            <person name="Clarke W.E."/>
            <person name="Tuteja R."/>
            <person name="Spillane C."/>
            <person name="Robinson S.J."/>
            <person name="Links M.G."/>
            <person name="Clarke C."/>
            <person name="Higgins E.E."/>
            <person name="Huebert T."/>
            <person name="Sharpe A.G."/>
            <person name="Parkin I.A."/>
        </authorList>
    </citation>
    <scope>NUCLEOTIDE SEQUENCE [LARGE SCALE GENOMIC DNA]</scope>
    <source>
        <strain evidence="3">cv. DH55</strain>
    </source>
</reference>
<protein>
    <submittedName>
        <fullName evidence="4">Uncharacterized protein LOC104698998</fullName>
    </submittedName>
</protein>